<feature type="compositionally biased region" description="Gly residues" evidence="5">
    <location>
        <begin position="242"/>
        <end position="258"/>
    </location>
</feature>
<comment type="caution">
    <text evidence="6">The sequence shown here is derived from an EMBL/GenBank/DDBJ whole genome shotgun (WGS) entry which is preliminary data.</text>
</comment>
<evidence type="ECO:0000256" key="5">
    <source>
        <dbReference type="SAM" id="MobiDB-lite"/>
    </source>
</evidence>
<evidence type="ECO:0000256" key="2">
    <source>
        <dbReference type="ARBA" id="ARBA00023034"/>
    </source>
</evidence>
<evidence type="ECO:0000256" key="3">
    <source>
        <dbReference type="ARBA" id="ARBA00023121"/>
    </source>
</evidence>
<dbReference type="Pfam" id="PF05719">
    <property type="entry name" value="GPP34"/>
    <property type="match status" value="1"/>
</dbReference>
<sequence>MQMNRGTGVGQLTLPEALALLLISPEGRITTAGRVFDLGLAGAALGDLALRGRVTLDHGRVAVATAPPIGEPTLDGFTSFLAAAPSPQQPATWVRRLSDRALRESVLGGLVVRGVLGREPGRARAFFPTTVWPERDPRPEQALRAEVDAVLRGQAPPTPFTTALIGLLRSTRTLRQQFGTHDRTRVRSITGDDWVAAAVRVVVKQTQSRGDGFTGGGFVASGSDGGDWAFSGSDGGGHHGGDSGGGDSGGGDGGGGGD</sequence>
<dbReference type="Proteomes" id="UP001501742">
    <property type="component" value="Unassembled WGS sequence"/>
</dbReference>
<gene>
    <name evidence="6" type="ORF">GCM10009627_33030</name>
</gene>
<keyword evidence="7" id="KW-1185">Reference proteome</keyword>
<keyword evidence="3" id="KW-0446">Lipid-binding</keyword>
<reference evidence="6 7" key="1">
    <citation type="journal article" date="2019" name="Int. J. Syst. Evol. Microbiol.">
        <title>The Global Catalogue of Microorganisms (GCM) 10K type strain sequencing project: providing services to taxonomists for standard genome sequencing and annotation.</title>
        <authorList>
            <consortium name="The Broad Institute Genomics Platform"/>
            <consortium name="The Broad Institute Genome Sequencing Center for Infectious Disease"/>
            <person name="Wu L."/>
            <person name="Ma J."/>
        </authorList>
    </citation>
    <scope>NUCLEOTIDE SEQUENCE [LARGE SCALE GENOMIC DNA]</scope>
    <source>
        <strain evidence="6 7">JCM 12140</strain>
    </source>
</reference>
<name>A0ABN1ZH96_9MICO</name>
<accession>A0ABN1ZH96</accession>
<evidence type="ECO:0000313" key="7">
    <source>
        <dbReference type="Proteomes" id="UP001501742"/>
    </source>
</evidence>
<evidence type="ECO:0000256" key="4">
    <source>
        <dbReference type="ARBA" id="ARBA00023136"/>
    </source>
</evidence>
<feature type="region of interest" description="Disordered" evidence="5">
    <location>
        <begin position="225"/>
        <end position="258"/>
    </location>
</feature>
<comment type="subcellular location">
    <subcellularLocation>
        <location evidence="1">Golgi apparatus membrane</location>
        <topology evidence="1">Peripheral membrane protein</topology>
        <orientation evidence="1">Cytoplasmic side</orientation>
    </subcellularLocation>
</comment>
<keyword evidence="4" id="KW-0472">Membrane</keyword>
<dbReference type="InterPro" id="IPR008628">
    <property type="entry name" value="GPP34-like"/>
</dbReference>
<evidence type="ECO:0000313" key="6">
    <source>
        <dbReference type="EMBL" id="GAA1494957.1"/>
    </source>
</evidence>
<dbReference type="InterPro" id="IPR038261">
    <property type="entry name" value="GPP34-like_sf"/>
</dbReference>
<proteinExistence type="predicted"/>
<protein>
    <recommendedName>
        <fullName evidence="8">GPP34 family phosphoprotein</fullName>
    </recommendedName>
</protein>
<evidence type="ECO:0008006" key="8">
    <source>
        <dbReference type="Google" id="ProtNLM"/>
    </source>
</evidence>
<dbReference type="EMBL" id="BAAAJX010000020">
    <property type="protein sequence ID" value="GAA1494957.1"/>
    <property type="molecule type" value="Genomic_DNA"/>
</dbReference>
<evidence type="ECO:0000256" key="1">
    <source>
        <dbReference type="ARBA" id="ARBA00004255"/>
    </source>
</evidence>
<dbReference type="Gene3D" id="1.10.3630.10">
    <property type="entry name" value="yeast vps74-n-term truncation variant domain like"/>
    <property type="match status" value="1"/>
</dbReference>
<organism evidence="6 7">
    <name type="scientific">Curtobacterium herbarum</name>
    <dbReference type="NCBI Taxonomy" id="150122"/>
    <lineage>
        <taxon>Bacteria</taxon>
        <taxon>Bacillati</taxon>
        <taxon>Actinomycetota</taxon>
        <taxon>Actinomycetes</taxon>
        <taxon>Micrococcales</taxon>
        <taxon>Microbacteriaceae</taxon>
        <taxon>Curtobacterium</taxon>
    </lineage>
</organism>
<keyword evidence="2" id="KW-0333">Golgi apparatus</keyword>